<name>A0A820US33_9BILA</name>
<sequence length="506" mass="59042">MCSLTNIDSIDDNEIFIISLNRKIPLRHLNLMYCLDSKLEEFIRTKYDDISNMIQLTYNVKYDCVMIESILNLLKSNNISSSPFTLENANDIIRNYSMNHHFLSLASPNTIQPFTLICLNCQHPLKLLFKEKVNVFLLDRVDNGIIYSANCCHIEYHTNSYIKNSKRLVVHNSLHNQKYITFGGKCVLSIELLLRYASDLISMYTGFENFCESYNDTIKSLLLQSLNESDPQIKNQPMLERRLFENIWLIYSSSLLEMFLSKVEEIEIPLNISNRDQRNSFLTSHLPSLEQNFTLFWSSHSLNFNCGHQCSRAIVIDGFQKPDRFVCQFSQKLIHSEELGDIEWSCGFRPEMIRDKAHPGYWTNTKYCPEHIHLENNQSENIAIDKDEYDSIDCNVSRDLPKYLIYDNACGLLLTLQKRLQNGQIQHTIRSDTLSKMTFLVDKFHIANHRRKMCETQTNPYKYDEAKGINTVVCEQTNSKLKKYQNIFSSFSFPKIATRIGETDYK</sequence>
<accession>A0A820US33</accession>
<gene>
    <name evidence="2" type="ORF">HFQ381_LOCUS26910</name>
    <name evidence="1" type="ORF">UJA718_LOCUS23700</name>
</gene>
<evidence type="ECO:0000313" key="4">
    <source>
        <dbReference type="Proteomes" id="UP000663873"/>
    </source>
</evidence>
<evidence type="ECO:0000313" key="2">
    <source>
        <dbReference type="EMBL" id="CAF4489483.1"/>
    </source>
</evidence>
<reference evidence="2" key="1">
    <citation type="submission" date="2021-02" db="EMBL/GenBank/DDBJ databases">
        <authorList>
            <person name="Nowell W R."/>
        </authorList>
    </citation>
    <scope>NUCLEOTIDE SEQUENCE</scope>
</reference>
<protein>
    <submittedName>
        <fullName evidence="2">Uncharacterized protein</fullName>
    </submittedName>
</protein>
<proteinExistence type="predicted"/>
<dbReference type="Proteomes" id="UP000663851">
    <property type="component" value="Unassembled WGS sequence"/>
</dbReference>
<evidence type="ECO:0000313" key="1">
    <source>
        <dbReference type="EMBL" id="CAF4463713.1"/>
    </source>
</evidence>
<dbReference type="EMBL" id="CAJOBP010005226">
    <property type="protein sequence ID" value="CAF4463713.1"/>
    <property type="molecule type" value="Genomic_DNA"/>
</dbReference>
<evidence type="ECO:0000313" key="3">
    <source>
        <dbReference type="Proteomes" id="UP000663851"/>
    </source>
</evidence>
<dbReference type="Proteomes" id="UP000663873">
    <property type="component" value="Unassembled WGS sequence"/>
</dbReference>
<organism evidence="2 3">
    <name type="scientific">Rotaria socialis</name>
    <dbReference type="NCBI Taxonomy" id="392032"/>
    <lineage>
        <taxon>Eukaryota</taxon>
        <taxon>Metazoa</taxon>
        <taxon>Spiralia</taxon>
        <taxon>Gnathifera</taxon>
        <taxon>Rotifera</taxon>
        <taxon>Eurotatoria</taxon>
        <taxon>Bdelloidea</taxon>
        <taxon>Philodinida</taxon>
        <taxon>Philodinidae</taxon>
        <taxon>Rotaria</taxon>
    </lineage>
</organism>
<dbReference type="EMBL" id="CAJOBO010003345">
    <property type="protein sequence ID" value="CAF4489483.1"/>
    <property type="molecule type" value="Genomic_DNA"/>
</dbReference>
<comment type="caution">
    <text evidence="2">The sequence shown here is derived from an EMBL/GenBank/DDBJ whole genome shotgun (WGS) entry which is preliminary data.</text>
</comment>
<keyword evidence="4" id="KW-1185">Reference proteome</keyword>
<dbReference type="AlphaFoldDB" id="A0A820US33"/>